<evidence type="ECO:0000313" key="1">
    <source>
        <dbReference type="EMBL" id="KKL71166.1"/>
    </source>
</evidence>
<reference evidence="1" key="1">
    <citation type="journal article" date="2015" name="Nature">
        <title>Complex archaea that bridge the gap between prokaryotes and eukaryotes.</title>
        <authorList>
            <person name="Spang A."/>
            <person name="Saw J.H."/>
            <person name="Jorgensen S.L."/>
            <person name="Zaremba-Niedzwiedzka K."/>
            <person name="Martijn J."/>
            <person name="Lind A.E."/>
            <person name="van Eijk R."/>
            <person name="Schleper C."/>
            <person name="Guy L."/>
            <person name="Ettema T.J."/>
        </authorList>
    </citation>
    <scope>NUCLEOTIDE SEQUENCE</scope>
</reference>
<dbReference type="AlphaFoldDB" id="A0A0F9EY29"/>
<sequence>REFSLSADEPDMLCGTDTAANPVEMILQAYGACLTIGYAMNAAVRGINLDDIQIELEGEIDLPGFLGLEAPEELNMDKLPGYKNIKAIVKIKGDADSNALRELHEHVLKTSPVGVTLSRGVKVSTSLEVV</sequence>
<dbReference type="SUPFAM" id="SSF82784">
    <property type="entry name" value="OsmC-like"/>
    <property type="match status" value="1"/>
</dbReference>
<proteinExistence type="predicted"/>
<dbReference type="EMBL" id="LAZR01025671">
    <property type="protein sequence ID" value="KKL71166.1"/>
    <property type="molecule type" value="Genomic_DNA"/>
</dbReference>
<organism evidence="1">
    <name type="scientific">marine sediment metagenome</name>
    <dbReference type="NCBI Taxonomy" id="412755"/>
    <lineage>
        <taxon>unclassified sequences</taxon>
        <taxon>metagenomes</taxon>
        <taxon>ecological metagenomes</taxon>
    </lineage>
</organism>
<evidence type="ECO:0008006" key="2">
    <source>
        <dbReference type="Google" id="ProtNLM"/>
    </source>
</evidence>
<dbReference type="InterPro" id="IPR015946">
    <property type="entry name" value="KH_dom-like_a/b"/>
</dbReference>
<dbReference type="Gene3D" id="3.30.300.20">
    <property type="match status" value="1"/>
</dbReference>
<dbReference type="InterPro" id="IPR052924">
    <property type="entry name" value="OsmC/Ohr_hydroprdx_reductase"/>
</dbReference>
<dbReference type="PANTHER" id="PTHR35368">
    <property type="entry name" value="HYDROPEROXIDE REDUCTASE"/>
    <property type="match status" value="1"/>
</dbReference>
<dbReference type="InterPro" id="IPR036102">
    <property type="entry name" value="OsmC/Ohrsf"/>
</dbReference>
<dbReference type="Pfam" id="PF02566">
    <property type="entry name" value="OsmC"/>
    <property type="match status" value="1"/>
</dbReference>
<comment type="caution">
    <text evidence="1">The sequence shown here is derived from an EMBL/GenBank/DDBJ whole genome shotgun (WGS) entry which is preliminary data.</text>
</comment>
<gene>
    <name evidence="1" type="ORF">LCGC14_2097660</name>
</gene>
<name>A0A0F9EY29_9ZZZZ</name>
<dbReference type="PANTHER" id="PTHR35368:SF1">
    <property type="entry name" value="HYDROPEROXIDE REDUCTASE"/>
    <property type="match status" value="1"/>
</dbReference>
<feature type="non-terminal residue" evidence="1">
    <location>
        <position position="1"/>
    </location>
</feature>
<accession>A0A0F9EY29</accession>
<dbReference type="InterPro" id="IPR003718">
    <property type="entry name" value="OsmC/Ohr_fam"/>
</dbReference>
<protein>
    <recommendedName>
        <fullName evidence="2">OsmC family protein</fullName>
    </recommendedName>
</protein>